<reference evidence="3 5" key="1">
    <citation type="submission" date="2024-04" db="EMBL/GenBank/DDBJ databases">
        <title>Tritrichomonas musculus Genome.</title>
        <authorList>
            <person name="Alves-Ferreira E."/>
            <person name="Grigg M."/>
            <person name="Lorenzi H."/>
            <person name="Galac M."/>
        </authorList>
    </citation>
    <scope>NUCLEOTIDE SEQUENCE [LARGE SCALE GENOMIC DNA]</scope>
    <source>
        <strain evidence="3 5">EAF2021</strain>
    </source>
</reference>
<keyword evidence="5" id="KW-1185">Reference proteome</keyword>
<sequence>MESDDDSHYQYHGKAGKATDEVMKYFFKIVHKKRTKLKPCALVLDQYPSHASDSTKQYAKKYNIELFFVPVSATDQFQPLDEYIFGIMKLLASSFFDDDNALLESKAKSKKIQRIDIDSSSLSDYCSNSDDDDLFSPENSKGTRNNSAYILFGMYIDSSEEDSHKSSSLSDMKKRPKNKKAL</sequence>
<evidence type="ECO:0000313" key="5">
    <source>
        <dbReference type="Proteomes" id="UP001470230"/>
    </source>
</evidence>
<evidence type="ECO:0000313" key="4">
    <source>
        <dbReference type="EMBL" id="KAK8863639.1"/>
    </source>
</evidence>
<dbReference type="InterPro" id="IPR004875">
    <property type="entry name" value="DDE_SF_endonuclease_dom"/>
</dbReference>
<gene>
    <name evidence="4" type="ORF">M9Y10_011327</name>
    <name evidence="3" type="ORF">M9Y10_032067</name>
</gene>
<organism evidence="3 5">
    <name type="scientific">Tritrichomonas musculus</name>
    <dbReference type="NCBI Taxonomy" id="1915356"/>
    <lineage>
        <taxon>Eukaryota</taxon>
        <taxon>Metamonada</taxon>
        <taxon>Parabasalia</taxon>
        <taxon>Tritrichomonadida</taxon>
        <taxon>Tritrichomonadidae</taxon>
        <taxon>Tritrichomonas</taxon>
    </lineage>
</organism>
<evidence type="ECO:0000259" key="2">
    <source>
        <dbReference type="Pfam" id="PF03184"/>
    </source>
</evidence>
<dbReference type="Pfam" id="PF03184">
    <property type="entry name" value="DDE_1"/>
    <property type="match status" value="1"/>
</dbReference>
<dbReference type="Proteomes" id="UP001470230">
    <property type="component" value="Unassembled WGS sequence"/>
</dbReference>
<protein>
    <recommendedName>
        <fullName evidence="2">DDE-1 domain-containing protein</fullName>
    </recommendedName>
</protein>
<comment type="caution">
    <text evidence="3">The sequence shown here is derived from an EMBL/GenBank/DDBJ whole genome shotgun (WGS) entry which is preliminary data.</text>
</comment>
<name>A0ABR2GL12_9EUKA</name>
<dbReference type="EMBL" id="JAPFFF010000443">
    <property type="protein sequence ID" value="KAK8834273.1"/>
    <property type="molecule type" value="Genomic_DNA"/>
</dbReference>
<feature type="region of interest" description="Disordered" evidence="1">
    <location>
        <begin position="159"/>
        <end position="182"/>
    </location>
</feature>
<proteinExistence type="predicted"/>
<evidence type="ECO:0000313" key="3">
    <source>
        <dbReference type="EMBL" id="KAK8834273.1"/>
    </source>
</evidence>
<evidence type="ECO:0000256" key="1">
    <source>
        <dbReference type="SAM" id="MobiDB-lite"/>
    </source>
</evidence>
<feature type="domain" description="DDE-1" evidence="2">
    <location>
        <begin position="6"/>
        <end position="89"/>
    </location>
</feature>
<accession>A0ABR2GL12</accession>
<dbReference type="EMBL" id="JAPFFF010000017">
    <property type="protein sequence ID" value="KAK8863639.1"/>
    <property type="molecule type" value="Genomic_DNA"/>
</dbReference>